<gene>
    <name evidence="9" type="ORF">MNOR_LOCUS40761</name>
</gene>
<dbReference type="Pfam" id="PF00096">
    <property type="entry name" value="zf-C2H2"/>
    <property type="match status" value="3"/>
</dbReference>
<protein>
    <recommendedName>
        <fullName evidence="8">C2H2-type domain-containing protein</fullName>
    </recommendedName>
</protein>
<keyword evidence="3" id="KW-0677">Repeat</keyword>
<proteinExistence type="predicted"/>
<dbReference type="Gene3D" id="3.30.160.60">
    <property type="entry name" value="Classic Zinc Finger"/>
    <property type="match status" value="1"/>
</dbReference>
<evidence type="ECO:0000256" key="5">
    <source>
        <dbReference type="ARBA" id="ARBA00022833"/>
    </source>
</evidence>
<sequence>FKAKPWRLTKNKRIKKKMGRRPLPVSIETLNSDDRSPQDVWTQSLKSLLKGVACPFCEKVYHNKSNFIYHYESHKPATLSCPNCPFTSKRKSHLTKHINTKHTHPYYIDQVLLFCSHCPKTFQRKYHLLKHINICHSQTEIKPSILDMSQAGPSGEQNEICLPQIQDSVDNNEKTTMMEIHWPSTDNIEETTN</sequence>
<evidence type="ECO:0000256" key="6">
    <source>
        <dbReference type="ARBA" id="ARBA00023242"/>
    </source>
</evidence>
<dbReference type="GO" id="GO:0008270">
    <property type="term" value="F:zinc ion binding"/>
    <property type="evidence" value="ECO:0007669"/>
    <property type="project" value="UniProtKB-KW"/>
</dbReference>
<keyword evidence="4 7" id="KW-0863">Zinc-finger</keyword>
<keyword evidence="6" id="KW-0539">Nucleus</keyword>
<evidence type="ECO:0000259" key="8">
    <source>
        <dbReference type="PROSITE" id="PS50157"/>
    </source>
</evidence>
<keyword evidence="10" id="KW-1185">Reference proteome</keyword>
<feature type="domain" description="C2H2-type" evidence="8">
    <location>
        <begin position="113"/>
        <end position="141"/>
    </location>
</feature>
<comment type="subcellular location">
    <subcellularLocation>
        <location evidence="1">Nucleus</location>
    </subcellularLocation>
</comment>
<name>A0AAV2SRU1_MEGNR</name>
<evidence type="ECO:0000256" key="7">
    <source>
        <dbReference type="PROSITE-ProRule" id="PRU00042"/>
    </source>
</evidence>
<keyword evidence="5" id="KW-0862">Zinc</keyword>
<dbReference type="PANTHER" id="PTHR24406">
    <property type="entry name" value="TRANSCRIPTIONAL REPRESSOR CTCFL-RELATED"/>
    <property type="match status" value="1"/>
</dbReference>
<dbReference type="PROSITE" id="PS50157">
    <property type="entry name" value="ZINC_FINGER_C2H2_2"/>
    <property type="match status" value="1"/>
</dbReference>
<feature type="non-terminal residue" evidence="9">
    <location>
        <position position="1"/>
    </location>
</feature>
<dbReference type="SMART" id="SM00355">
    <property type="entry name" value="ZnF_C2H2"/>
    <property type="match status" value="3"/>
</dbReference>
<keyword evidence="2" id="KW-0479">Metal-binding</keyword>
<dbReference type="SUPFAM" id="SSF57667">
    <property type="entry name" value="beta-beta-alpha zinc fingers"/>
    <property type="match status" value="1"/>
</dbReference>
<evidence type="ECO:0000256" key="2">
    <source>
        <dbReference type="ARBA" id="ARBA00022723"/>
    </source>
</evidence>
<evidence type="ECO:0000256" key="4">
    <source>
        <dbReference type="ARBA" id="ARBA00022771"/>
    </source>
</evidence>
<accession>A0AAV2SRU1</accession>
<dbReference type="GO" id="GO:0005634">
    <property type="term" value="C:nucleus"/>
    <property type="evidence" value="ECO:0007669"/>
    <property type="project" value="UniProtKB-SubCell"/>
</dbReference>
<evidence type="ECO:0000256" key="1">
    <source>
        <dbReference type="ARBA" id="ARBA00004123"/>
    </source>
</evidence>
<organism evidence="9 10">
    <name type="scientific">Meganyctiphanes norvegica</name>
    <name type="common">Northern krill</name>
    <name type="synonym">Thysanopoda norvegica</name>
    <dbReference type="NCBI Taxonomy" id="48144"/>
    <lineage>
        <taxon>Eukaryota</taxon>
        <taxon>Metazoa</taxon>
        <taxon>Ecdysozoa</taxon>
        <taxon>Arthropoda</taxon>
        <taxon>Crustacea</taxon>
        <taxon>Multicrustacea</taxon>
        <taxon>Malacostraca</taxon>
        <taxon>Eumalacostraca</taxon>
        <taxon>Eucarida</taxon>
        <taxon>Euphausiacea</taxon>
        <taxon>Euphausiidae</taxon>
        <taxon>Meganyctiphanes</taxon>
    </lineage>
</organism>
<dbReference type="InterPro" id="IPR013087">
    <property type="entry name" value="Znf_C2H2_type"/>
</dbReference>
<dbReference type="InterPro" id="IPR050888">
    <property type="entry name" value="ZnF_C2H2-type_TF"/>
</dbReference>
<dbReference type="Proteomes" id="UP001497623">
    <property type="component" value="Unassembled WGS sequence"/>
</dbReference>
<dbReference type="InterPro" id="IPR036236">
    <property type="entry name" value="Znf_C2H2_sf"/>
</dbReference>
<evidence type="ECO:0000313" key="9">
    <source>
        <dbReference type="EMBL" id="CAL4242505.1"/>
    </source>
</evidence>
<dbReference type="AlphaFoldDB" id="A0AAV2SRU1"/>
<reference evidence="9 10" key="1">
    <citation type="submission" date="2024-05" db="EMBL/GenBank/DDBJ databases">
        <authorList>
            <person name="Wallberg A."/>
        </authorList>
    </citation>
    <scope>NUCLEOTIDE SEQUENCE [LARGE SCALE GENOMIC DNA]</scope>
</reference>
<evidence type="ECO:0000256" key="3">
    <source>
        <dbReference type="ARBA" id="ARBA00022737"/>
    </source>
</evidence>
<dbReference type="PROSITE" id="PS00028">
    <property type="entry name" value="ZINC_FINGER_C2H2_1"/>
    <property type="match status" value="2"/>
</dbReference>
<comment type="caution">
    <text evidence="9">The sequence shown here is derived from an EMBL/GenBank/DDBJ whole genome shotgun (WGS) entry which is preliminary data.</text>
</comment>
<evidence type="ECO:0000313" key="10">
    <source>
        <dbReference type="Proteomes" id="UP001497623"/>
    </source>
</evidence>
<dbReference type="EMBL" id="CAXKWB010131224">
    <property type="protein sequence ID" value="CAL4242505.1"/>
    <property type="molecule type" value="Genomic_DNA"/>
</dbReference>